<reference evidence="1 2" key="1">
    <citation type="submission" date="2016-03" db="EMBL/GenBank/DDBJ databases">
        <title>Whole genome sequencing of Grifola frondosa 9006-11.</title>
        <authorList>
            <person name="Min B."/>
            <person name="Park H."/>
            <person name="Kim J.-G."/>
            <person name="Cho H."/>
            <person name="Oh Y.-L."/>
            <person name="Kong W.-S."/>
            <person name="Choi I.-G."/>
        </authorList>
    </citation>
    <scope>NUCLEOTIDE SEQUENCE [LARGE SCALE GENOMIC DNA]</scope>
    <source>
        <strain evidence="1 2">9006-11</strain>
    </source>
</reference>
<dbReference type="GO" id="GO:0016791">
    <property type="term" value="F:phosphatase activity"/>
    <property type="evidence" value="ECO:0007669"/>
    <property type="project" value="TreeGrafter"/>
</dbReference>
<dbReference type="PANTHER" id="PTHR11567">
    <property type="entry name" value="ACID PHOSPHATASE-RELATED"/>
    <property type="match status" value="1"/>
</dbReference>
<dbReference type="OrthoDB" id="258392at2759"/>
<dbReference type="EMBL" id="LUGG01000003">
    <property type="protein sequence ID" value="OBZ76804.1"/>
    <property type="molecule type" value="Genomic_DNA"/>
</dbReference>
<dbReference type="AlphaFoldDB" id="A0A1C7MPB8"/>
<evidence type="ECO:0000313" key="2">
    <source>
        <dbReference type="Proteomes" id="UP000092993"/>
    </source>
</evidence>
<organism evidence="1 2">
    <name type="scientific">Grifola frondosa</name>
    <name type="common">Maitake</name>
    <name type="synonym">Polyporus frondosus</name>
    <dbReference type="NCBI Taxonomy" id="5627"/>
    <lineage>
        <taxon>Eukaryota</taxon>
        <taxon>Fungi</taxon>
        <taxon>Dikarya</taxon>
        <taxon>Basidiomycota</taxon>
        <taxon>Agaricomycotina</taxon>
        <taxon>Agaricomycetes</taxon>
        <taxon>Polyporales</taxon>
        <taxon>Grifolaceae</taxon>
        <taxon>Grifola</taxon>
    </lineage>
</organism>
<gene>
    <name evidence="1" type="primary">ACPP_1</name>
    <name evidence="1" type="ORF">A0H81_03366</name>
</gene>
<dbReference type="InterPro" id="IPR029033">
    <property type="entry name" value="His_PPase_superfam"/>
</dbReference>
<name>A0A1C7MPB8_GRIFR</name>
<protein>
    <submittedName>
        <fullName evidence="1">Prostatic acid phosphatase</fullName>
    </submittedName>
</protein>
<dbReference type="OMA" id="YIFHRHG"/>
<dbReference type="InterPro" id="IPR050645">
    <property type="entry name" value="Histidine_acid_phosphatase"/>
</dbReference>
<sequence length="391" mass="42341">MQHWFSSSRSFPAMVNTTGILGVVLLARHGDRLEFFQDPLTYNPTQTFLTPLGSVQELQLGTFLRDSYLDAASPSFINGISADLADINQLIVRADAGGGGSVILDSVQGLLQGLFPPTTDNNITLANGTTIIGPLGGYQYIPVESVEPNLDISLNSFTSCPNFDQHILDFYASAPFLAEAQVAAPFLTQLQPFLDNRSIDFTNMFNIFDFVNVQMVHNATFLSLIPPSFPPQSYDLANFHEHGVFTDSPNGIGNIAIQTILPSIFTSLTRIANTSDTLKLALNEISYKPFISLFNLTLATTTDPDPHLGGIVDYASVVALELSATDGEPAVSMRFKNGTTDPEFHPLTLFGADAVPLSQFISLLAPTAVNSTQEWCVACNQTTLRGCSVFN</sequence>
<proteinExistence type="predicted"/>
<dbReference type="STRING" id="5627.A0A1C7MPB8"/>
<dbReference type="Proteomes" id="UP000092993">
    <property type="component" value="Unassembled WGS sequence"/>
</dbReference>
<evidence type="ECO:0000313" key="1">
    <source>
        <dbReference type="EMBL" id="OBZ76804.1"/>
    </source>
</evidence>
<comment type="caution">
    <text evidence="1">The sequence shown here is derived from an EMBL/GenBank/DDBJ whole genome shotgun (WGS) entry which is preliminary data.</text>
</comment>
<dbReference type="SUPFAM" id="SSF53254">
    <property type="entry name" value="Phosphoglycerate mutase-like"/>
    <property type="match status" value="1"/>
</dbReference>
<dbReference type="Gene3D" id="3.40.50.1240">
    <property type="entry name" value="Phosphoglycerate mutase-like"/>
    <property type="match status" value="1"/>
</dbReference>
<keyword evidence="2" id="KW-1185">Reference proteome</keyword>
<accession>A0A1C7MPB8</accession>
<dbReference type="PANTHER" id="PTHR11567:SF142">
    <property type="entry name" value="PHOSPHOGLYCERATE MUTASE-LIKE PROTEIN"/>
    <property type="match status" value="1"/>
</dbReference>